<sequence length="232" mass="24238">MFPSSMYDGYGTYSLSLCPNGYKTVQTSIVESSITAAQCCPSGYWWDGVSSDGDVAECTTSYTTPTLVAVSISGQSVMSSVGPGVRHKFMIAVFYQSKDMSLFPAGYVPGSEMLTIATTYIETRTVQVLPSTSQSLAPIQTGASSNLTDLPEGQDGGGGLSVGAKAGIGAGVGVVAIAILAALIFLFLHRRKQASAITPVLETEYFNPLDKPKLDASLGTSKMELDGTSAQK</sequence>
<proteinExistence type="predicted"/>
<name>A0AAE0P5G1_9PEZI</name>
<reference evidence="2" key="2">
    <citation type="submission" date="2023-06" db="EMBL/GenBank/DDBJ databases">
        <authorList>
            <consortium name="Lawrence Berkeley National Laboratory"/>
            <person name="Haridas S."/>
            <person name="Hensen N."/>
            <person name="Bonometti L."/>
            <person name="Westerberg I."/>
            <person name="Brannstrom I.O."/>
            <person name="Guillou S."/>
            <person name="Cros-Aarteil S."/>
            <person name="Calhoun S."/>
            <person name="Kuo A."/>
            <person name="Mondo S."/>
            <person name="Pangilinan J."/>
            <person name="Riley R."/>
            <person name="LaButti K."/>
            <person name="Andreopoulos B."/>
            <person name="Lipzen A."/>
            <person name="Chen C."/>
            <person name="Yanf M."/>
            <person name="Daum C."/>
            <person name="Ng V."/>
            <person name="Clum A."/>
            <person name="Steindorff A."/>
            <person name="Ohm R."/>
            <person name="Martin F."/>
            <person name="Silar P."/>
            <person name="Natvig D."/>
            <person name="Lalanne C."/>
            <person name="Gautier V."/>
            <person name="Ament-velasquez S.L."/>
            <person name="Kruys A."/>
            <person name="Hutchinson M.I."/>
            <person name="Powell A.J."/>
            <person name="Barry K."/>
            <person name="Miller A.N."/>
            <person name="Grigoriev I.V."/>
            <person name="Debuchy R."/>
            <person name="Gladieux P."/>
            <person name="Thoren M.H."/>
            <person name="Johannesson H."/>
        </authorList>
    </citation>
    <scope>NUCLEOTIDE SEQUENCE</scope>
    <source>
        <strain evidence="2">CBS 232.78</strain>
    </source>
</reference>
<dbReference type="AlphaFoldDB" id="A0AAE0P5G1"/>
<protein>
    <submittedName>
        <fullName evidence="2">Uncharacterized protein</fullName>
    </submittedName>
</protein>
<evidence type="ECO:0000313" key="2">
    <source>
        <dbReference type="EMBL" id="KAK3393330.1"/>
    </source>
</evidence>
<dbReference type="EMBL" id="JAULSW010000001">
    <property type="protein sequence ID" value="KAK3393330.1"/>
    <property type="molecule type" value="Genomic_DNA"/>
</dbReference>
<keyword evidence="3" id="KW-1185">Reference proteome</keyword>
<keyword evidence="1" id="KW-1133">Transmembrane helix</keyword>
<reference evidence="2" key="1">
    <citation type="journal article" date="2023" name="Mol. Phylogenet. Evol.">
        <title>Genome-scale phylogeny and comparative genomics of the fungal order Sordariales.</title>
        <authorList>
            <person name="Hensen N."/>
            <person name="Bonometti L."/>
            <person name="Westerberg I."/>
            <person name="Brannstrom I.O."/>
            <person name="Guillou S."/>
            <person name="Cros-Aarteil S."/>
            <person name="Calhoun S."/>
            <person name="Haridas S."/>
            <person name="Kuo A."/>
            <person name="Mondo S."/>
            <person name="Pangilinan J."/>
            <person name="Riley R."/>
            <person name="LaButti K."/>
            <person name="Andreopoulos B."/>
            <person name="Lipzen A."/>
            <person name="Chen C."/>
            <person name="Yan M."/>
            <person name="Daum C."/>
            <person name="Ng V."/>
            <person name="Clum A."/>
            <person name="Steindorff A."/>
            <person name="Ohm R.A."/>
            <person name="Martin F."/>
            <person name="Silar P."/>
            <person name="Natvig D.O."/>
            <person name="Lalanne C."/>
            <person name="Gautier V."/>
            <person name="Ament-Velasquez S.L."/>
            <person name="Kruys A."/>
            <person name="Hutchinson M.I."/>
            <person name="Powell A.J."/>
            <person name="Barry K."/>
            <person name="Miller A.N."/>
            <person name="Grigoriev I.V."/>
            <person name="Debuchy R."/>
            <person name="Gladieux P."/>
            <person name="Hiltunen Thoren M."/>
            <person name="Johannesson H."/>
        </authorList>
    </citation>
    <scope>NUCLEOTIDE SEQUENCE</scope>
    <source>
        <strain evidence="2">CBS 232.78</strain>
    </source>
</reference>
<keyword evidence="1" id="KW-0812">Transmembrane</keyword>
<gene>
    <name evidence="2" type="ORF">B0H63DRAFT_531042</name>
</gene>
<dbReference type="Proteomes" id="UP001285441">
    <property type="component" value="Unassembled WGS sequence"/>
</dbReference>
<keyword evidence="1" id="KW-0472">Membrane</keyword>
<accession>A0AAE0P5G1</accession>
<feature type="transmembrane region" description="Helical" evidence="1">
    <location>
        <begin position="168"/>
        <end position="188"/>
    </location>
</feature>
<organism evidence="2 3">
    <name type="scientific">Podospora didyma</name>
    <dbReference type="NCBI Taxonomy" id="330526"/>
    <lineage>
        <taxon>Eukaryota</taxon>
        <taxon>Fungi</taxon>
        <taxon>Dikarya</taxon>
        <taxon>Ascomycota</taxon>
        <taxon>Pezizomycotina</taxon>
        <taxon>Sordariomycetes</taxon>
        <taxon>Sordariomycetidae</taxon>
        <taxon>Sordariales</taxon>
        <taxon>Podosporaceae</taxon>
        <taxon>Podospora</taxon>
    </lineage>
</organism>
<evidence type="ECO:0000313" key="3">
    <source>
        <dbReference type="Proteomes" id="UP001285441"/>
    </source>
</evidence>
<evidence type="ECO:0000256" key="1">
    <source>
        <dbReference type="SAM" id="Phobius"/>
    </source>
</evidence>
<comment type="caution">
    <text evidence="2">The sequence shown here is derived from an EMBL/GenBank/DDBJ whole genome shotgun (WGS) entry which is preliminary data.</text>
</comment>